<feature type="region of interest" description="Disordered" evidence="1">
    <location>
        <begin position="54"/>
        <end position="82"/>
    </location>
</feature>
<proteinExistence type="predicted"/>
<dbReference type="Proteomes" id="UP000789572">
    <property type="component" value="Unassembled WGS sequence"/>
</dbReference>
<evidence type="ECO:0000256" key="1">
    <source>
        <dbReference type="SAM" id="MobiDB-lite"/>
    </source>
</evidence>
<feature type="compositionally biased region" description="Acidic residues" evidence="1">
    <location>
        <begin position="199"/>
        <end position="208"/>
    </location>
</feature>
<dbReference type="EMBL" id="CAJVPJ010000021">
    <property type="protein sequence ID" value="CAG8458356.1"/>
    <property type="molecule type" value="Genomic_DNA"/>
</dbReference>
<reference evidence="2" key="1">
    <citation type="submission" date="2021-06" db="EMBL/GenBank/DDBJ databases">
        <authorList>
            <person name="Kallberg Y."/>
            <person name="Tangrot J."/>
            <person name="Rosling A."/>
        </authorList>
    </citation>
    <scope>NUCLEOTIDE SEQUENCE</scope>
    <source>
        <strain evidence="2">IA702</strain>
    </source>
</reference>
<feature type="compositionally biased region" description="Basic and acidic residues" evidence="1">
    <location>
        <begin position="10"/>
        <end position="19"/>
    </location>
</feature>
<protein>
    <submittedName>
        <fullName evidence="2">10750_t:CDS:1</fullName>
    </submittedName>
</protein>
<sequence>MERFLQSPIRRYDSRHKPEPATPGLSLNFQEMFLRSPSPKALRNSIRNPLKHYIKSIDNPSSPPPSTTTNTASSTPSELPELLDDFSDISSTADDQENIPPAHYCQSKNSLFASRADPVTKKRIVFRELALSEYYDADLEGVSFTKETKGEKKEYLVVERVVTDKGVIDKEDRMKRGGVKEIRGKKESPFIRKLREVVSDDTSDDEWPDVTKTPIRIPSAGTNKSTPEAVESPFWHSVDENDKLRR</sequence>
<keyword evidence="3" id="KW-1185">Reference proteome</keyword>
<feature type="compositionally biased region" description="Low complexity" evidence="1">
    <location>
        <begin position="67"/>
        <end position="77"/>
    </location>
</feature>
<gene>
    <name evidence="2" type="ORF">POCULU_LOCUS421</name>
</gene>
<dbReference type="AlphaFoldDB" id="A0A9N8VQ56"/>
<feature type="compositionally biased region" description="Basic and acidic residues" evidence="1">
    <location>
        <begin position="237"/>
        <end position="246"/>
    </location>
</feature>
<evidence type="ECO:0000313" key="3">
    <source>
        <dbReference type="Proteomes" id="UP000789572"/>
    </source>
</evidence>
<name>A0A9N8VQ56_9GLOM</name>
<evidence type="ECO:0000313" key="2">
    <source>
        <dbReference type="EMBL" id="CAG8458356.1"/>
    </source>
</evidence>
<feature type="region of interest" description="Disordered" evidence="1">
    <location>
        <begin position="198"/>
        <end position="246"/>
    </location>
</feature>
<accession>A0A9N8VQ56</accession>
<organism evidence="2 3">
    <name type="scientific">Paraglomus occultum</name>
    <dbReference type="NCBI Taxonomy" id="144539"/>
    <lineage>
        <taxon>Eukaryota</taxon>
        <taxon>Fungi</taxon>
        <taxon>Fungi incertae sedis</taxon>
        <taxon>Mucoromycota</taxon>
        <taxon>Glomeromycotina</taxon>
        <taxon>Glomeromycetes</taxon>
        <taxon>Paraglomerales</taxon>
        <taxon>Paraglomeraceae</taxon>
        <taxon>Paraglomus</taxon>
    </lineage>
</organism>
<feature type="region of interest" description="Disordered" evidence="1">
    <location>
        <begin position="1"/>
        <end position="25"/>
    </location>
</feature>
<dbReference type="OrthoDB" id="10429016at2759"/>
<comment type="caution">
    <text evidence="2">The sequence shown here is derived from an EMBL/GenBank/DDBJ whole genome shotgun (WGS) entry which is preliminary data.</text>
</comment>